<dbReference type="InterPro" id="IPR000421">
    <property type="entry name" value="FA58C"/>
</dbReference>
<dbReference type="PROSITE" id="PS50287">
    <property type="entry name" value="SRCR_2"/>
    <property type="match status" value="1"/>
</dbReference>
<protein>
    <submittedName>
        <fullName evidence="2">Coagulation factor VIII, partial</fullName>
    </submittedName>
</protein>
<dbReference type="Pfam" id="PF00754">
    <property type="entry name" value="F5_F8_type_C"/>
    <property type="match status" value="1"/>
</dbReference>
<gene>
    <name evidence="2" type="ORF">PACLA_8A072784</name>
</gene>
<dbReference type="CDD" id="cd22823">
    <property type="entry name" value="Gal_Rha_Lectin"/>
    <property type="match status" value="1"/>
</dbReference>
<evidence type="ECO:0000256" key="1">
    <source>
        <dbReference type="PROSITE-ProRule" id="PRU00196"/>
    </source>
</evidence>
<dbReference type="EMBL" id="CACRXK020006758">
    <property type="protein sequence ID" value="CAB4010348.1"/>
    <property type="molecule type" value="Genomic_DNA"/>
</dbReference>
<accession>A0A6S7JEF8</accession>
<dbReference type="PROSITE" id="PS01285">
    <property type="entry name" value="FA58C_1"/>
    <property type="match status" value="1"/>
</dbReference>
<feature type="non-terminal residue" evidence="2">
    <location>
        <position position="1"/>
    </location>
</feature>
<dbReference type="InterPro" id="IPR036772">
    <property type="entry name" value="SRCR-like_dom_sf"/>
</dbReference>
<comment type="caution">
    <text evidence="1">Lacks conserved residue(s) required for the propagation of feature annotation.</text>
</comment>
<dbReference type="Proteomes" id="UP001152795">
    <property type="component" value="Unassembled WGS sequence"/>
</dbReference>
<dbReference type="PROSITE" id="PS50022">
    <property type="entry name" value="FA58C_3"/>
    <property type="match status" value="1"/>
</dbReference>
<dbReference type="InterPro" id="IPR008979">
    <property type="entry name" value="Galactose-bd-like_sf"/>
</dbReference>
<dbReference type="Gene3D" id="2.60.120.740">
    <property type="match status" value="1"/>
</dbReference>
<dbReference type="InterPro" id="IPR001190">
    <property type="entry name" value="SRCR"/>
</dbReference>
<dbReference type="InterPro" id="IPR043159">
    <property type="entry name" value="Lectin_gal-bd_sf"/>
</dbReference>
<reference evidence="2" key="1">
    <citation type="submission" date="2020-04" db="EMBL/GenBank/DDBJ databases">
        <authorList>
            <person name="Alioto T."/>
            <person name="Alioto T."/>
            <person name="Gomez Garrido J."/>
        </authorList>
    </citation>
    <scope>NUCLEOTIDE SEQUENCE</scope>
    <source>
        <strain evidence="2">A484AB</strain>
    </source>
</reference>
<dbReference type="SUPFAM" id="SSF49785">
    <property type="entry name" value="Galactose-binding domain-like"/>
    <property type="match status" value="2"/>
</dbReference>
<dbReference type="PANTHER" id="PTHR24543">
    <property type="entry name" value="MULTICOPPER OXIDASE-RELATED"/>
    <property type="match status" value="1"/>
</dbReference>
<sequence>MQQPDASAGIYLPSFTLLTVGKICDTPLSLNDVDTFPPNKVFSGSGGSKYYGNVRSSRVGWCASGSTPYLLLDLQKEYHLTHVMVIADREQTKWSNSYSMKYSRAGTLIDSSRSIQITGNQNGYQASITQLDRVYNARYIKIQSTRNTDFCLRMELCGEAQMPAAVQDIKIQPSYTSASVTWKLQTSASASSYITHLVIYLNGTEYKNVSRGTQTNIEGLNLFTWYEVEIETRDRSLQKSIKVFKSFKTRVTGTVTNYGTTMSNVRCSPAHIVIKRAVYGDFNQKGVSAGTARIDPKCNVLTNCQVKSRCDGKKFCKLAVNQNLLPSQYCSSTRKKIYTEYACVDTYHSTTITEPKIRLTISYRGYLQIKEGSTWIYVNEENWDAKREKMLCQHLGFKETDAKDPQTFSFGSGRYKISIGDLICYNTQPSGYPVVSILFLLYLPQMYQSHTRDVSKICDDEPLLEGIHHTFPNKVFSGSGGSNYYGNARITGSGWCPSRSGSYLSLDLQKEYHITRVVVMGDRYQTKRSESYSMRYSHNKTLVNTNLAIQ</sequence>
<dbReference type="Gene3D" id="2.60.120.260">
    <property type="entry name" value="Galactose-binding domain-like"/>
    <property type="match status" value="2"/>
</dbReference>
<comment type="caution">
    <text evidence="2">The sequence shown here is derived from an EMBL/GenBank/DDBJ whole genome shotgun (WGS) entry which is preliminary data.</text>
</comment>
<proteinExistence type="predicted"/>
<organism evidence="2 3">
    <name type="scientific">Paramuricea clavata</name>
    <name type="common">Red gorgonian</name>
    <name type="synonym">Violescent sea-whip</name>
    <dbReference type="NCBI Taxonomy" id="317549"/>
    <lineage>
        <taxon>Eukaryota</taxon>
        <taxon>Metazoa</taxon>
        <taxon>Cnidaria</taxon>
        <taxon>Anthozoa</taxon>
        <taxon>Octocorallia</taxon>
        <taxon>Malacalcyonacea</taxon>
        <taxon>Plexauridae</taxon>
        <taxon>Paramuricea</taxon>
    </lineage>
</organism>
<keyword evidence="3" id="KW-1185">Reference proteome</keyword>
<evidence type="ECO:0000313" key="3">
    <source>
        <dbReference type="Proteomes" id="UP001152795"/>
    </source>
</evidence>
<name>A0A6S7JEF8_PARCT</name>
<dbReference type="SUPFAM" id="SSF56487">
    <property type="entry name" value="SRCR-like"/>
    <property type="match status" value="1"/>
</dbReference>
<dbReference type="Gene3D" id="3.10.250.10">
    <property type="entry name" value="SRCR-like domain"/>
    <property type="match status" value="1"/>
</dbReference>
<evidence type="ECO:0000313" key="2">
    <source>
        <dbReference type="EMBL" id="CAB4010348.1"/>
    </source>
</evidence>
<dbReference type="AlphaFoldDB" id="A0A6S7JEF8"/>
<dbReference type="GO" id="GO:0016020">
    <property type="term" value="C:membrane"/>
    <property type="evidence" value="ECO:0007669"/>
    <property type="project" value="InterPro"/>
</dbReference>